<dbReference type="InterPro" id="IPR007197">
    <property type="entry name" value="rSAM"/>
</dbReference>
<dbReference type="CDD" id="cd01335">
    <property type="entry name" value="Radical_SAM"/>
    <property type="match status" value="1"/>
</dbReference>
<dbReference type="OrthoDB" id="9806827at2"/>
<dbReference type="GO" id="GO:0051536">
    <property type="term" value="F:iron-sulfur cluster binding"/>
    <property type="evidence" value="ECO:0007669"/>
    <property type="project" value="InterPro"/>
</dbReference>
<feature type="domain" description="Radical SAM core" evidence="1">
    <location>
        <begin position="239"/>
        <end position="463"/>
    </location>
</feature>
<evidence type="ECO:0000259" key="1">
    <source>
        <dbReference type="PROSITE" id="PS51918"/>
    </source>
</evidence>
<dbReference type="Pfam" id="PF19864">
    <property type="entry name" value="Radical_SAM_N2"/>
    <property type="match status" value="1"/>
</dbReference>
<dbReference type="PROSITE" id="PS51918">
    <property type="entry name" value="RADICAL_SAM"/>
    <property type="match status" value="1"/>
</dbReference>
<dbReference type="Pfam" id="PF04055">
    <property type="entry name" value="Radical_SAM"/>
    <property type="match status" value="1"/>
</dbReference>
<dbReference type="PANTHER" id="PTHR42731">
    <property type="entry name" value="SLL1084 PROTEIN"/>
    <property type="match status" value="1"/>
</dbReference>
<proteinExistence type="predicted"/>
<dbReference type="Gene3D" id="3.40.50.280">
    <property type="entry name" value="Cobalamin-binding domain"/>
    <property type="match status" value="1"/>
</dbReference>
<dbReference type="SFLD" id="SFLDG01082">
    <property type="entry name" value="B12-binding_domain_containing"/>
    <property type="match status" value="1"/>
</dbReference>
<dbReference type="InterPro" id="IPR023404">
    <property type="entry name" value="rSAM_horseshoe"/>
</dbReference>
<dbReference type="SUPFAM" id="SSF102114">
    <property type="entry name" value="Radical SAM enzymes"/>
    <property type="match status" value="1"/>
</dbReference>
<dbReference type="STRING" id="224999.GCA_001485475_01518"/>
<reference evidence="2" key="1">
    <citation type="journal article" date="2016" name="Genome Announc.">
        <title>Draft Genome Sequence of the Syntrophic Lactate-Degrading Bacterium Tepidanaerobacter syntrophicus JLT.</title>
        <authorList>
            <person name="Matsuura N."/>
            <person name="Ohashi A."/>
            <person name="Tourlousse D.M."/>
            <person name="Sekiguchi Y."/>
        </authorList>
    </citation>
    <scope>NUCLEOTIDE SEQUENCE [LARGE SCALE GENOMIC DNA]</scope>
    <source>
        <strain evidence="2">JL</strain>
    </source>
</reference>
<organism evidence="2">
    <name type="scientific">Tepidanaerobacter syntrophicus</name>
    <dbReference type="NCBI Taxonomy" id="224999"/>
    <lineage>
        <taxon>Bacteria</taxon>
        <taxon>Bacillati</taxon>
        <taxon>Bacillota</taxon>
        <taxon>Clostridia</taxon>
        <taxon>Thermosediminibacterales</taxon>
        <taxon>Tepidanaerobacteraceae</taxon>
        <taxon>Tepidanaerobacter</taxon>
    </lineage>
</organism>
<dbReference type="InterPro" id="IPR045784">
    <property type="entry name" value="Radical_SAM_N2"/>
</dbReference>
<dbReference type="GO" id="GO:0003824">
    <property type="term" value="F:catalytic activity"/>
    <property type="evidence" value="ECO:0007669"/>
    <property type="project" value="InterPro"/>
</dbReference>
<dbReference type="InterPro" id="IPR006638">
    <property type="entry name" value="Elp3/MiaA/NifB-like_rSAM"/>
</dbReference>
<dbReference type="InterPro" id="IPR058240">
    <property type="entry name" value="rSAM_sf"/>
</dbReference>
<dbReference type="PANTHER" id="PTHR42731:SF5">
    <property type="entry name" value="RADICAL SAM DOMAIN PROTEIN"/>
    <property type="match status" value="1"/>
</dbReference>
<evidence type="ECO:0000313" key="3">
    <source>
        <dbReference type="Proteomes" id="UP000062160"/>
    </source>
</evidence>
<dbReference type="AlphaFoldDB" id="A0A0U9HNN6"/>
<accession>A0A0U9HNN6</accession>
<sequence length="570" mass="64828">MAESYQNIAIRKNLISKETVLVPKKTFGSVPINVALVYPNTYTIGMSNLGFHSIFYQVNSRDDALCHRAFFSLKNSIDDYINTLEADKPINEYDIIGFSISFELDYINILKILDTMGIPLSSKERQGPLIMAGGPALTCNPEPLADFIDFFVIGEGEEIIHEIIKTYREHKSSSKDEILEALAQIEGVYVPQFCNVDYDETENVADIKTHPKAQMPVKRRWIKNLDDYNTESVILTPYTEFKNMFLLEVSRGCGRNCRFCMAGYCYRVPRQRSLDKVLERAEYGARFMQKIGLVGAAVSDYPFIDKLAEELIKSRIKFSVSSLRADSLREPLMAALAYSGHKTLTVAPEAGSERLRKVINKGISEEHVVNAAKLARKFGIKNLKLYYIIGLPYEKNEDIDEMIEFLVALKNTFKNSYSNLTVSINPFIPKPFTPFQWIGMEDIKSLNEKIKLIQNKLKPHGIKVIFESPRMSEIQAGLARGNRHTAKLLYEIYKNGATNSAFSKTKIDGKGLEFYAHREIDKKAVLPWEHINIGLSKAYFLGEYNRATNGQPTEKCTEEKCQKCRICQIK</sequence>
<gene>
    <name evidence="2" type="ORF">TSYNT_814</name>
</gene>
<protein>
    <submittedName>
        <fullName evidence="2">Radical SAM superfamily enzyme YgiQ, UPF0313 family</fullName>
    </submittedName>
</protein>
<dbReference type="RefSeq" id="WP_059032910.1">
    <property type="nucleotide sequence ID" value="NZ_BSDN01000001.1"/>
</dbReference>
<keyword evidence="3" id="KW-1185">Reference proteome</keyword>
<name>A0A0U9HNN6_9FIRM</name>
<evidence type="ECO:0000313" key="2">
    <source>
        <dbReference type="EMBL" id="GAQ25489.1"/>
    </source>
</evidence>
<dbReference type="EMBL" id="DF977002">
    <property type="protein sequence ID" value="GAQ25489.1"/>
    <property type="molecule type" value="Genomic_DNA"/>
</dbReference>
<dbReference type="Proteomes" id="UP000062160">
    <property type="component" value="Unassembled WGS sequence"/>
</dbReference>
<dbReference type="SMART" id="SM00729">
    <property type="entry name" value="Elp3"/>
    <property type="match status" value="1"/>
</dbReference>
<dbReference type="SFLD" id="SFLDS00029">
    <property type="entry name" value="Radical_SAM"/>
    <property type="match status" value="1"/>
</dbReference>
<dbReference type="Gene3D" id="3.80.30.20">
    <property type="entry name" value="tm_1862 like domain"/>
    <property type="match status" value="1"/>
</dbReference>